<evidence type="ECO:0000313" key="2">
    <source>
        <dbReference type="Proteomes" id="UP001476950"/>
    </source>
</evidence>
<evidence type="ECO:0000313" key="1">
    <source>
        <dbReference type="EMBL" id="MEP1057701.1"/>
    </source>
</evidence>
<organism evidence="1 2">
    <name type="scientific">Stenomitos frigidus AS-A4</name>
    <dbReference type="NCBI Taxonomy" id="2933935"/>
    <lineage>
        <taxon>Bacteria</taxon>
        <taxon>Bacillati</taxon>
        <taxon>Cyanobacteriota</taxon>
        <taxon>Cyanophyceae</taxon>
        <taxon>Leptolyngbyales</taxon>
        <taxon>Leptolyngbyaceae</taxon>
        <taxon>Stenomitos</taxon>
    </lineage>
</organism>
<dbReference type="EMBL" id="JAMPLM010000002">
    <property type="protein sequence ID" value="MEP1057701.1"/>
    <property type="molecule type" value="Genomic_DNA"/>
</dbReference>
<proteinExistence type="predicted"/>
<dbReference type="Proteomes" id="UP001476950">
    <property type="component" value="Unassembled WGS sequence"/>
</dbReference>
<name>A0ABV0KEN9_9CYAN</name>
<reference evidence="1 2" key="1">
    <citation type="submission" date="2022-04" db="EMBL/GenBank/DDBJ databases">
        <title>Positive selection, recombination, and allopatry shape intraspecific diversity of widespread and dominant cyanobacteria.</title>
        <authorList>
            <person name="Wei J."/>
            <person name="Shu W."/>
            <person name="Hu C."/>
        </authorList>
    </citation>
    <scope>NUCLEOTIDE SEQUENCE [LARGE SCALE GENOMIC DNA]</scope>
    <source>
        <strain evidence="1 2">AS-A4</strain>
    </source>
</reference>
<protein>
    <submittedName>
        <fullName evidence="1">Uncharacterized protein</fullName>
    </submittedName>
</protein>
<gene>
    <name evidence="1" type="ORF">NDI38_04565</name>
</gene>
<keyword evidence="2" id="KW-1185">Reference proteome</keyword>
<sequence>MTQRFYIGYVIRKLDNEKVPVSASSSRRAAGEAMETWIDEQDPQQLDYKVGAVFANSVPLVQLGEKP</sequence>
<comment type="caution">
    <text evidence="1">The sequence shown here is derived from an EMBL/GenBank/DDBJ whole genome shotgun (WGS) entry which is preliminary data.</text>
</comment>
<dbReference type="RefSeq" id="WP_190450743.1">
    <property type="nucleotide sequence ID" value="NZ_JAMPLM010000002.1"/>
</dbReference>
<accession>A0ABV0KEN9</accession>